<gene>
    <name evidence="1" type="ORF">CPB83DRAFT_857997</name>
</gene>
<protein>
    <recommendedName>
        <fullName evidence="3">F-box domain-containing protein</fullName>
    </recommendedName>
</protein>
<evidence type="ECO:0000313" key="2">
    <source>
        <dbReference type="Proteomes" id="UP000807306"/>
    </source>
</evidence>
<accession>A0A9P6ECB5</accession>
<reference evidence="1" key="1">
    <citation type="submission" date="2020-11" db="EMBL/GenBank/DDBJ databases">
        <authorList>
            <consortium name="DOE Joint Genome Institute"/>
            <person name="Ahrendt S."/>
            <person name="Riley R."/>
            <person name="Andreopoulos W."/>
            <person name="Labutti K."/>
            <person name="Pangilinan J."/>
            <person name="Ruiz-Duenas F.J."/>
            <person name="Barrasa J.M."/>
            <person name="Sanchez-Garcia M."/>
            <person name="Camarero S."/>
            <person name="Miyauchi S."/>
            <person name="Serrano A."/>
            <person name="Linde D."/>
            <person name="Babiker R."/>
            <person name="Drula E."/>
            <person name="Ayuso-Fernandez I."/>
            <person name="Pacheco R."/>
            <person name="Padilla G."/>
            <person name="Ferreira P."/>
            <person name="Barriuso J."/>
            <person name="Kellner H."/>
            <person name="Castanera R."/>
            <person name="Alfaro M."/>
            <person name="Ramirez L."/>
            <person name="Pisabarro A.G."/>
            <person name="Kuo A."/>
            <person name="Tritt A."/>
            <person name="Lipzen A."/>
            <person name="He G."/>
            <person name="Yan M."/>
            <person name="Ng V."/>
            <person name="Cullen D."/>
            <person name="Martin F."/>
            <person name="Rosso M.-N."/>
            <person name="Henrissat B."/>
            <person name="Hibbett D."/>
            <person name="Martinez A.T."/>
            <person name="Grigoriev I.V."/>
        </authorList>
    </citation>
    <scope>NUCLEOTIDE SEQUENCE</scope>
    <source>
        <strain evidence="1">CBS 506.95</strain>
    </source>
</reference>
<dbReference type="AlphaFoldDB" id="A0A9P6ECB5"/>
<dbReference type="Proteomes" id="UP000807306">
    <property type="component" value="Unassembled WGS sequence"/>
</dbReference>
<sequence>MAQNKCFVNELPAELLGEIFIYSIQGSTPESMWKVISYQCTLSHRRAPLSLTAVCQLWRVLAFGTPKLWDAISPTYNSIPIVKFWLNAIPQSAFHLRIAAGKKKSRDNMEGACAMFRLLSKEYQRWRSLLIELDSLVASEFLMFLKSITLGSLTLDRLEAVVPRGPCSEKVIHEFLSLLSSFSCLEHLNFESHSFTSFTIQDIPWPQLKTFRVLHESTVHQFAHYLSQSASATSAEFQTNYILGDALTTPRNHYEPPLSLSCLTTLILGRGTDPLNLLAHFTLPNIQDIILEVGHRNHSALESFIKRTPSLQSLLLQDSFNDWGDSPSASYDEIVDWLTHDYLYCLPSFQLNFYEAHTAGVGLIKNKVASNTRFPSLTCWTAKRNVRGWMPTDFSVIGWHNTVKGGHGVYWTFSDGEFRFTDFFYRENEWDNEPKF</sequence>
<evidence type="ECO:0000313" key="1">
    <source>
        <dbReference type="EMBL" id="KAF9526375.1"/>
    </source>
</evidence>
<dbReference type="EMBL" id="MU157872">
    <property type="protein sequence ID" value="KAF9526375.1"/>
    <property type="molecule type" value="Genomic_DNA"/>
</dbReference>
<organism evidence="1 2">
    <name type="scientific">Crepidotus variabilis</name>
    <dbReference type="NCBI Taxonomy" id="179855"/>
    <lineage>
        <taxon>Eukaryota</taxon>
        <taxon>Fungi</taxon>
        <taxon>Dikarya</taxon>
        <taxon>Basidiomycota</taxon>
        <taxon>Agaricomycotina</taxon>
        <taxon>Agaricomycetes</taxon>
        <taxon>Agaricomycetidae</taxon>
        <taxon>Agaricales</taxon>
        <taxon>Agaricineae</taxon>
        <taxon>Crepidotaceae</taxon>
        <taxon>Crepidotus</taxon>
    </lineage>
</organism>
<evidence type="ECO:0008006" key="3">
    <source>
        <dbReference type="Google" id="ProtNLM"/>
    </source>
</evidence>
<name>A0A9P6ECB5_9AGAR</name>
<dbReference type="OrthoDB" id="3217549at2759"/>
<keyword evidence="2" id="KW-1185">Reference proteome</keyword>
<proteinExistence type="predicted"/>
<comment type="caution">
    <text evidence="1">The sequence shown here is derived from an EMBL/GenBank/DDBJ whole genome shotgun (WGS) entry which is preliminary data.</text>
</comment>